<name>A0ABD3MRI8_9STRA</name>
<dbReference type="SUPFAM" id="SSF50978">
    <property type="entry name" value="WD40 repeat-like"/>
    <property type="match status" value="1"/>
</dbReference>
<keyword evidence="2" id="KW-0677">Repeat</keyword>
<feature type="region of interest" description="Disordered" evidence="4">
    <location>
        <begin position="74"/>
        <end position="119"/>
    </location>
</feature>
<keyword evidence="1 3" id="KW-0853">WD repeat</keyword>
<dbReference type="InterPro" id="IPR015943">
    <property type="entry name" value="WD40/YVTN_repeat-like_dom_sf"/>
</dbReference>
<dbReference type="InterPro" id="IPR011041">
    <property type="entry name" value="Quinoprot_gluc/sorb_DH_b-prop"/>
</dbReference>
<dbReference type="Gene3D" id="2.130.10.10">
    <property type="entry name" value="YVTN repeat-like/Quinoprotein amine dehydrogenase"/>
    <property type="match status" value="3"/>
</dbReference>
<dbReference type="InterPro" id="IPR037590">
    <property type="entry name" value="WDR24"/>
</dbReference>
<evidence type="ECO:0000256" key="4">
    <source>
        <dbReference type="SAM" id="MobiDB-lite"/>
    </source>
</evidence>
<dbReference type="GO" id="GO:0035859">
    <property type="term" value="C:Seh1-associated complex"/>
    <property type="evidence" value="ECO:0007669"/>
    <property type="project" value="UniProtKB-ARBA"/>
</dbReference>
<dbReference type="InterPro" id="IPR036322">
    <property type="entry name" value="WD40_repeat_dom_sf"/>
</dbReference>
<feature type="compositionally biased region" description="Low complexity" evidence="4">
    <location>
        <begin position="11"/>
        <end position="27"/>
    </location>
</feature>
<dbReference type="PROSITE" id="PS50082">
    <property type="entry name" value="WD_REPEATS_2"/>
    <property type="match status" value="1"/>
</dbReference>
<dbReference type="InterPro" id="IPR049566">
    <property type="entry name" value="WDR59_RTC1-like_RING_Znf"/>
</dbReference>
<dbReference type="EMBL" id="JALLAZ020001728">
    <property type="protein sequence ID" value="KAL3766548.1"/>
    <property type="molecule type" value="Genomic_DNA"/>
</dbReference>
<protein>
    <recommendedName>
        <fullName evidence="5">WDR59/RTC1-like RING zinc finger domain-containing protein</fullName>
    </recommendedName>
</protein>
<dbReference type="Pfam" id="PF00400">
    <property type="entry name" value="WD40"/>
    <property type="match status" value="2"/>
</dbReference>
<dbReference type="CDD" id="cd16693">
    <property type="entry name" value="mRING-H2-C3H3C2_WDR24"/>
    <property type="match status" value="1"/>
</dbReference>
<evidence type="ECO:0000256" key="1">
    <source>
        <dbReference type="ARBA" id="ARBA00022574"/>
    </source>
</evidence>
<evidence type="ECO:0000256" key="2">
    <source>
        <dbReference type="ARBA" id="ARBA00022737"/>
    </source>
</evidence>
<feature type="region of interest" description="Disordered" evidence="4">
    <location>
        <begin position="506"/>
        <end position="551"/>
    </location>
</feature>
<feature type="repeat" description="WD" evidence="3">
    <location>
        <begin position="273"/>
        <end position="317"/>
    </location>
</feature>
<dbReference type="InterPro" id="IPR001680">
    <property type="entry name" value="WD40_rpt"/>
</dbReference>
<dbReference type="Proteomes" id="UP001530315">
    <property type="component" value="Unassembled WGS sequence"/>
</dbReference>
<dbReference type="Pfam" id="PF17120">
    <property type="entry name" value="zf-RING_16"/>
    <property type="match status" value="1"/>
</dbReference>
<dbReference type="PANTHER" id="PTHR46200:SF1">
    <property type="entry name" value="GATOR COMPLEX PROTEIN WDR24"/>
    <property type="match status" value="1"/>
</dbReference>
<evidence type="ECO:0000259" key="5">
    <source>
        <dbReference type="Pfam" id="PF17120"/>
    </source>
</evidence>
<keyword evidence="7" id="KW-1185">Reference proteome</keyword>
<dbReference type="AlphaFoldDB" id="A0ABD3MRI8"/>
<feature type="compositionally biased region" description="Polar residues" evidence="4">
    <location>
        <begin position="74"/>
        <end position="83"/>
    </location>
</feature>
<gene>
    <name evidence="6" type="ORF">ACHAW5_000783</name>
</gene>
<accession>A0ABD3MRI8</accession>
<feature type="compositionally biased region" description="Low complexity" evidence="4">
    <location>
        <begin position="531"/>
        <end position="547"/>
    </location>
</feature>
<feature type="region of interest" description="Disordered" evidence="4">
    <location>
        <begin position="1"/>
        <end position="27"/>
    </location>
</feature>
<feature type="region of interest" description="Disordered" evidence="4">
    <location>
        <begin position="171"/>
        <end position="191"/>
    </location>
</feature>
<dbReference type="SMART" id="SM00320">
    <property type="entry name" value="WD40"/>
    <property type="match status" value="7"/>
</dbReference>
<reference evidence="6 7" key="1">
    <citation type="submission" date="2024-10" db="EMBL/GenBank/DDBJ databases">
        <title>Updated reference genomes for cyclostephanoid diatoms.</title>
        <authorList>
            <person name="Roberts W.R."/>
            <person name="Alverson A.J."/>
        </authorList>
    </citation>
    <scope>NUCLEOTIDE SEQUENCE [LARGE SCALE GENOMIC DNA]</scope>
    <source>
        <strain evidence="6 7">AJA276-08</strain>
    </source>
</reference>
<dbReference type="SUPFAM" id="SSF50952">
    <property type="entry name" value="Soluble quinoprotein glucose dehydrogenase"/>
    <property type="match status" value="1"/>
</dbReference>
<dbReference type="PANTHER" id="PTHR46200">
    <property type="entry name" value="GATOR COMPLEX PROTEIN WDR24"/>
    <property type="match status" value="1"/>
</dbReference>
<evidence type="ECO:0000313" key="7">
    <source>
        <dbReference type="Proteomes" id="UP001530315"/>
    </source>
</evidence>
<dbReference type="PROSITE" id="PS50294">
    <property type="entry name" value="WD_REPEATS_REGION"/>
    <property type="match status" value="1"/>
</dbReference>
<sequence>MTIHSRPVIASLSSSSPSSRSGTAFSSVSLSPGDATFAVASGKDVLHVLRLNLDRNAAESKRLEEIRSVRISQHFQSPIQTSNSGGGGQNSYPHLRDALRPPGTAPGSSAAPLPTPGGGGGVNINVMDVAWSLPQSYIVDSELESLVDNGKSWPRGVADIAASGTFRDSYEELTSHPDSEQQTSSHQEHHYPSFIRRRFISGGEHSTMSSYFDDTSVIAAAGSNGVIVAWNASSLLSAPLLSNNSSGGLNSRKNVGSPQQVSSATFGQPEASFFAHSRAVNRLAWHPTGRRPYLLLTASQDGSVKLWDRRATSSSSMHPGSVSSVGSNASVAQSMLNLNAKSWFGFGSSSAVQSAQLPTSSILSRTATWHCISTYQPKCEAVRDIRWNPASDDIFAMVAGEWLCVYDIRINKPMVKESTHAGDATCIDWHPTRKYVIATGGGRDRSVKGLFFVTVARISTLDRYYNCYAALYTSVWDLESTLNLSKQDDASFFMKANAASYRSENSEFSSASHTSGEDHVGPPSNDTVGKNSQSVNSNLSSGSVSPVRRSTSNAGLFSRHHKKKIPVHVLNIAAPVTRIRWRPANNVDDVNDFIAVATSSIYGANSAAGGNGTVLLWSCLWSTFMPLSVCEGHTEGAVTDFAWAPVDGSSSVRLRNGEEKQSSNMTSREWQTILTVGRDGQCLLQNFNYGERPILDVPRATFALANLSPFQPGFGSLQVMAVHQKVIVPDLNNEVNYSPPDLAKPNLVFSVTDQGDVEDLNNASMQASVDVASELTHFSRFSELYATKIGGRLVSKADVCRSNASVAEGLNQKAITQMWKTLAAIVDGSGLDGFPSIASNSHSNPMAHLLTPTLRNLLLQRADAGDVQTCVVLCEVMDVIAPPSAVGGSAKSRIPNLNIALVREWYLTYIDLLQQMCLFTQAASLIRNCSDPVIGALNQQSTTIHESCPRCGKPLLGSTTIQDGAHRLSAQRICRSCRSRVGLCFLCHEPVKGVFVWCPGCGHGGHLDHALEWFGMNEHCPTGCGHKCSLFKNHNSNVCLPC</sequence>
<feature type="compositionally biased region" description="Low complexity" evidence="4">
    <location>
        <begin position="101"/>
        <end position="112"/>
    </location>
</feature>
<proteinExistence type="predicted"/>
<evidence type="ECO:0000313" key="6">
    <source>
        <dbReference type="EMBL" id="KAL3766548.1"/>
    </source>
</evidence>
<organism evidence="6 7">
    <name type="scientific">Stephanodiscus triporus</name>
    <dbReference type="NCBI Taxonomy" id="2934178"/>
    <lineage>
        <taxon>Eukaryota</taxon>
        <taxon>Sar</taxon>
        <taxon>Stramenopiles</taxon>
        <taxon>Ochrophyta</taxon>
        <taxon>Bacillariophyta</taxon>
        <taxon>Coscinodiscophyceae</taxon>
        <taxon>Thalassiosirophycidae</taxon>
        <taxon>Stephanodiscales</taxon>
        <taxon>Stephanodiscaceae</taxon>
        <taxon>Stephanodiscus</taxon>
    </lineage>
</organism>
<comment type="caution">
    <text evidence="6">The sequence shown here is derived from an EMBL/GenBank/DDBJ whole genome shotgun (WGS) entry which is preliminary data.</text>
</comment>
<feature type="domain" description="WDR59/RTC1-like RING zinc finger" evidence="5">
    <location>
        <begin position="983"/>
        <end position="1029"/>
    </location>
</feature>
<evidence type="ECO:0000256" key="3">
    <source>
        <dbReference type="PROSITE-ProRule" id="PRU00221"/>
    </source>
</evidence>